<dbReference type="EMBL" id="JAVDWV010000006">
    <property type="protein sequence ID" value="MDR7154721.1"/>
    <property type="molecule type" value="Genomic_DNA"/>
</dbReference>
<accession>A0ABU1WZG6</accession>
<reference evidence="1 2" key="1">
    <citation type="submission" date="2023-07" db="EMBL/GenBank/DDBJ databases">
        <title>Sorghum-associated microbial communities from plants grown in Nebraska, USA.</title>
        <authorList>
            <person name="Schachtman D."/>
        </authorList>
    </citation>
    <scope>NUCLEOTIDE SEQUENCE [LARGE SCALE GENOMIC DNA]</scope>
    <source>
        <strain evidence="1 2">4256</strain>
    </source>
</reference>
<evidence type="ECO:0000313" key="2">
    <source>
        <dbReference type="Proteomes" id="UP001267638"/>
    </source>
</evidence>
<comment type="caution">
    <text evidence="1">The sequence shown here is derived from an EMBL/GenBank/DDBJ whole genome shotgun (WGS) entry which is preliminary data.</text>
</comment>
<sequence length="87" mass="9708">MDEPPISACCPPLFRDLPTGIFFLLGATVYAVSGTYGNHFCSCEKINTIERLRLRRIKSAEAMALSDQLRSQFPLQTCIAPQPYETP</sequence>
<proteinExistence type="predicted"/>
<gene>
    <name evidence="1" type="ORF">J2W40_001536</name>
</gene>
<name>A0ABU1WZG6_SPHXE</name>
<organism evidence="1 2">
    <name type="scientific">Sphingobium xenophagum</name>
    <dbReference type="NCBI Taxonomy" id="121428"/>
    <lineage>
        <taxon>Bacteria</taxon>
        <taxon>Pseudomonadati</taxon>
        <taxon>Pseudomonadota</taxon>
        <taxon>Alphaproteobacteria</taxon>
        <taxon>Sphingomonadales</taxon>
        <taxon>Sphingomonadaceae</taxon>
        <taxon>Sphingobium</taxon>
    </lineage>
</organism>
<dbReference type="Proteomes" id="UP001267638">
    <property type="component" value="Unassembled WGS sequence"/>
</dbReference>
<evidence type="ECO:0000313" key="1">
    <source>
        <dbReference type="EMBL" id="MDR7154721.1"/>
    </source>
</evidence>
<keyword evidence="2" id="KW-1185">Reference proteome</keyword>
<dbReference type="RefSeq" id="WP_310223256.1">
    <property type="nucleotide sequence ID" value="NZ_JAVDWV010000006.1"/>
</dbReference>
<protein>
    <submittedName>
        <fullName evidence="1">Uncharacterized protein</fullName>
    </submittedName>
</protein>